<accession>A0A383TFE0</accession>
<dbReference type="Proteomes" id="UP000262072">
    <property type="component" value="Unassembled WGS sequence"/>
</dbReference>
<evidence type="ECO:0000256" key="5">
    <source>
        <dbReference type="ARBA" id="ARBA00022801"/>
    </source>
</evidence>
<dbReference type="PANTHER" id="PTHR21039:SF0">
    <property type="entry name" value="HISTIDINOL-PHOSPHATASE"/>
    <property type="match status" value="1"/>
</dbReference>
<evidence type="ECO:0000256" key="6">
    <source>
        <dbReference type="ARBA" id="ARBA00023102"/>
    </source>
</evidence>
<dbReference type="NCBIfam" id="NF005597">
    <property type="entry name" value="PRK07329.1"/>
    <property type="match status" value="1"/>
</dbReference>
<reference evidence="11" key="1">
    <citation type="submission" date="2018-05" db="EMBL/GenBank/DDBJ databases">
        <authorList>
            <person name="Strepis N."/>
        </authorList>
    </citation>
    <scope>NUCLEOTIDE SEQUENCE [LARGE SCALE GENOMIC DNA]</scope>
</reference>
<dbReference type="Gene3D" id="3.20.20.140">
    <property type="entry name" value="Metal-dependent hydrolases"/>
    <property type="match status" value="1"/>
</dbReference>
<dbReference type="GO" id="GO:0004401">
    <property type="term" value="F:histidinol-phosphatase activity"/>
    <property type="evidence" value="ECO:0007669"/>
    <property type="project" value="UniProtKB-UniRule"/>
</dbReference>
<dbReference type="InterPro" id="IPR016195">
    <property type="entry name" value="Pol/histidinol_Pase-like"/>
</dbReference>
<sequence length="258" mass="29689">MGYYDQHMHTHFSPDSAESFENYLEQTDGLLVTTEHLDFHDAYNGGVDTVLDYAAYSDKIDALNAIHDGRIRRGIEVGYTPESHARIMSYLEGKTFDVILLSVHQNGRYDYLQPIIDEMDPKAVMQEYFQLCTEAVRQVDGANIFAHFDYGIRRLPVTVEDLREFEPLLKGLLNAIMAKKMALELNTRSMYEYNNADLYRYMIGLYLEMGGSSFSLGSDAHSIQKYRYHFDDAIALLHELGVTELTLFKNKMAYTEKI</sequence>
<comment type="catalytic activity">
    <reaction evidence="7 8">
        <text>L-histidinol phosphate + H2O = L-histidinol + phosphate</text>
        <dbReference type="Rhea" id="RHEA:14465"/>
        <dbReference type="ChEBI" id="CHEBI:15377"/>
        <dbReference type="ChEBI" id="CHEBI:43474"/>
        <dbReference type="ChEBI" id="CHEBI:57699"/>
        <dbReference type="ChEBI" id="CHEBI:57980"/>
        <dbReference type="EC" id="3.1.3.15"/>
    </reaction>
</comment>
<evidence type="ECO:0000256" key="8">
    <source>
        <dbReference type="RuleBase" id="RU366003"/>
    </source>
</evidence>
<organism evidence="10 11">
    <name type="scientific">Trichococcus shcherbakoviae</name>
    <dbReference type="NCBI Taxonomy" id="2094020"/>
    <lineage>
        <taxon>Bacteria</taxon>
        <taxon>Bacillati</taxon>
        <taxon>Bacillota</taxon>
        <taxon>Bacilli</taxon>
        <taxon>Lactobacillales</taxon>
        <taxon>Carnobacteriaceae</taxon>
        <taxon>Trichococcus</taxon>
    </lineage>
</organism>
<dbReference type="RefSeq" id="WP_119093393.1">
    <property type="nucleotide sequence ID" value="NZ_UNRR01000027.1"/>
</dbReference>
<dbReference type="InterPro" id="IPR004013">
    <property type="entry name" value="PHP_dom"/>
</dbReference>
<evidence type="ECO:0000313" key="11">
    <source>
        <dbReference type="Proteomes" id="UP000262072"/>
    </source>
</evidence>
<dbReference type="GO" id="GO:0000105">
    <property type="term" value="P:L-histidine biosynthetic process"/>
    <property type="evidence" value="ECO:0007669"/>
    <property type="project" value="UniProtKB-UniRule"/>
</dbReference>
<comment type="similarity">
    <text evidence="2 8">Belongs to the PHP hydrolase family. HisK subfamily.</text>
</comment>
<dbReference type="SUPFAM" id="SSF89550">
    <property type="entry name" value="PHP domain-like"/>
    <property type="match status" value="1"/>
</dbReference>
<evidence type="ECO:0000256" key="7">
    <source>
        <dbReference type="ARBA" id="ARBA00049158"/>
    </source>
</evidence>
<evidence type="ECO:0000256" key="4">
    <source>
        <dbReference type="ARBA" id="ARBA00022605"/>
    </source>
</evidence>
<gene>
    <name evidence="10" type="ORF">TART1_1894</name>
</gene>
<dbReference type="OrthoDB" id="9775255at2"/>
<dbReference type="InterPro" id="IPR010140">
    <property type="entry name" value="Histidinol_P_phosphatase_HisJ"/>
</dbReference>
<dbReference type="EMBL" id="UNRR01000027">
    <property type="protein sequence ID" value="SYZ79070.1"/>
    <property type="molecule type" value="Genomic_DNA"/>
</dbReference>
<comment type="pathway">
    <text evidence="1 8">Amino-acid biosynthesis; L-histidine biosynthesis; L-histidine from 5-phospho-alpha-D-ribose 1-diphosphate: step 8/9.</text>
</comment>
<dbReference type="UniPathway" id="UPA00031">
    <property type="reaction ID" value="UER00013"/>
</dbReference>
<keyword evidence="4 8" id="KW-0028">Amino-acid biosynthesis</keyword>
<dbReference type="AlphaFoldDB" id="A0A383TFE0"/>
<proteinExistence type="inferred from homology"/>
<protein>
    <recommendedName>
        <fullName evidence="3 8">Histidinol-phosphatase</fullName>
        <shortName evidence="8">HolPase</shortName>
        <ecNumber evidence="3 8">3.1.3.15</ecNumber>
    </recommendedName>
</protein>
<evidence type="ECO:0000313" key="10">
    <source>
        <dbReference type="EMBL" id="SYZ79070.1"/>
    </source>
</evidence>
<evidence type="ECO:0000256" key="3">
    <source>
        <dbReference type="ARBA" id="ARBA00013085"/>
    </source>
</evidence>
<keyword evidence="5 8" id="KW-0378">Hydrolase</keyword>
<name>A0A383TFE0_9LACT</name>
<dbReference type="GO" id="GO:0005737">
    <property type="term" value="C:cytoplasm"/>
    <property type="evidence" value="ECO:0007669"/>
    <property type="project" value="TreeGrafter"/>
</dbReference>
<keyword evidence="6 8" id="KW-0368">Histidine biosynthesis</keyword>
<feature type="domain" description="PHP" evidence="9">
    <location>
        <begin position="5"/>
        <end position="187"/>
    </location>
</feature>
<dbReference type="Pfam" id="PF02811">
    <property type="entry name" value="PHP"/>
    <property type="match status" value="1"/>
</dbReference>
<dbReference type="PANTHER" id="PTHR21039">
    <property type="entry name" value="HISTIDINOL PHOSPHATASE-RELATED"/>
    <property type="match status" value="1"/>
</dbReference>
<evidence type="ECO:0000256" key="1">
    <source>
        <dbReference type="ARBA" id="ARBA00004970"/>
    </source>
</evidence>
<dbReference type="EC" id="3.1.3.15" evidence="3 8"/>
<evidence type="ECO:0000256" key="2">
    <source>
        <dbReference type="ARBA" id="ARBA00009152"/>
    </source>
</evidence>
<evidence type="ECO:0000259" key="9">
    <source>
        <dbReference type="Pfam" id="PF02811"/>
    </source>
</evidence>